<gene>
    <name evidence="1" type="ORF">EJ903_08235</name>
</gene>
<accession>A0A431VIA1</accession>
<dbReference type="RefSeq" id="WP_126614013.1">
    <property type="nucleotide sequence ID" value="NZ_JBHUCY010000001.1"/>
</dbReference>
<evidence type="ECO:0000313" key="1">
    <source>
        <dbReference type="EMBL" id="RTR21393.1"/>
    </source>
</evidence>
<dbReference type="Proteomes" id="UP000277007">
    <property type="component" value="Unassembled WGS sequence"/>
</dbReference>
<sequence length="63" mass="7332">MTLAFRHIRHSDGRAYYEGRPLTLADAHLMLNDDILRRAVRPGAYLRRERSELVLVTDADTEH</sequence>
<reference evidence="1 2" key="1">
    <citation type="submission" date="2018-12" db="EMBL/GenBank/DDBJ databases">
        <authorList>
            <person name="Yang Y."/>
        </authorList>
    </citation>
    <scope>NUCLEOTIDE SEQUENCE [LARGE SCALE GENOMIC DNA]</scope>
    <source>
        <strain evidence="1 2">L-25-5w-1</strain>
    </source>
</reference>
<organism evidence="1 2">
    <name type="scientific">Azospirillum griseum</name>
    <dbReference type="NCBI Taxonomy" id="2496639"/>
    <lineage>
        <taxon>Bacteria</taxon>
        <taxon>Pseudomonadati</taxon>
        <taxon>Pseudomonadota</taxon>
        <taxon>Alphaproteobacteria</taxon>
        <taxon>Rhodospirillales</taxon>
        <taxon>Azospirillaceae</taxon>
        <taxon>Azospirillum</taxon>
    </lineage>
</organism>
<comment type="caution">
    <text evidence="1">The sequence shown here is derived from an EMBL/GenBank/DDBJ whole genome shotgun (WGS) entry which is preliminary data.</text>
</comment>
<evidence type="ECO:0000313" key="2">
    <source>
        <dbReference type="Proteomes" id="UP000277007"/>
    </source>
</evidence>
<protein>
    <submittedName>
        <fullName evidence="1">Uncharacterized protein</fullName>
    </submittedName>
</protein>
<keyword evidence="2" id="KW-1185">Reference proteome</keyword>
<name>A0A431VIA1_9PROT</name>
<proteinExistence type="predicted"/>
<dbReference type="OrthoDB" id="7306931at2"/>
<dbReference type="EMBL" id="RXMA01000006">
    <property type="protein sequence ID" value="RTR21393.1"/>
    <property type="molecule type" value="Genomic_DNA"/>
</dbReference>
<dbReference type="AlphaFoldDB" id="A0A431VIA1"/>